<evidence type="ECO:0000313" key="3">
    <source>
        <dbReference type="EMBL" id="RSL76563.1"/>
    </source>
</evidence>
<evidence type="ECO:0008006" key="5">
    <source>
        <dbReference type="Google" id="ProtNLM"/>
    </source>
</evidence>
<dbReference type="GO" id="GO:0000976">
    <property type="term" value="F:transcription cis-regulatory region binding"/>
    <property type="evidence" value="ECO:0007669"/>
    <property type="project" value="TreeGrafter"/>
</dbReference>
<name>A0A428RGB9_9HYPO</name>
<evidence type="ECO:0000256" key="2">
    <source>
        <dbReference type="ARBA" id="ARBA00023242"/>
    </source>
</evidence>
<dbReference type="PANTHER" id="PTHR37534:SF39">
    <property type="entry name" value="TRANSCRIPTION FACTOR DOMAIN-CONTAINING PROTEIN"/>
    <property type="match status" value="1"/>
</dbReference>
<keyword evidence="2" id="KW-0539">Nucleus</keyword>
<dbReference type="PANTHER" id="PTHR37534">
    <property type="entry name" value="TRANSCRIPTIONAL ACTIVATOR PROTEIN UGA3"/>
    <property type="match status" value="1"/>
</dbReference>
<dbReference type="GO" id="GO:0005634">
    <property type="term" value="C:nucleus"/>
    <property type="evidence" value="ECO:0007669"/>
    <property type="project" value="UniProtKB-SubCell"/>
</dbReference>
<dbReference type="Pfam" id="PF11951">
    <property type="entry name" value="Fungal_trans_2"/>
    <property type="match status" value="1"/>
</dbReference>
<comment type="caution">
    <text evidence="3">The sequence shown here is derived from an EMBL/GenBank/DDBJ whole genome shotgun (WGS) entry which is preliminary data.</text>
</comment>
<dbReference type="InterPro" id="IPR021858">
    <property type="entry name" value="Fun_TF"/>
</dbReference>
<sequence length="358" mass="40539">MAFGHDALKIREVLVRMALSDDTPSATAILKSALALASYHRDKDHSHADRLKIAALRALASSTQGTIGADESIRHVAAGMLLCTLEIYQISAASSHWLWYVCGSKKIIKSAKLDEIAQSNDTTTLIGWVHYCDVLSRFSLRHWQPNLLEDAGSTIGAHFEPFRPAPAHLIGPPHEVLYLLSEVCDAVVEPSDPRFHMNDYQQYLKLLEWKLRRIDISANENNTLTEASRSNSDGIVELYQLATLIYLKRASPDNPKERSHLPEWIDRAFQILSHLENCQWPFPLLILGCEARTDDQRTIILDLISRTERSIYFRKLGSIKTMIQRIWVQNDLIKEEFNYVHKLGVVLSSANMSIPALM</sequence>
<gene>
    <name evidence="3" type="ORF">CEP51_009851</name>
</gene>
<accession>A0A428RGB9</accession>
<dbReference type="Proteomes" id="UP000287972">
    <property type="component" value="Unassembled WGS sequence"/>
</dbReference>
<dbReference type="GO" id="GO:0045944">
    <property type="term" value="P:positive regulation of transcription by RNA polymerase II"/>
    <property type="evidence" value="ECO:0007669"/>
    <property type="project" value="TreeGrafter"/>
</dbReference>
<comment type="subcellular location">
    <subcellularLocation>
        <location evidence="1">Nucleus</location>
    </subcellularLocation>
</comment>
<organism evidence="3 4">
    <name type="scientific">Fusarium floridanum</name>
    <dbReference type="NCBI Taxonomy" id="1325733"/>
    <lineage>
        <taxon>Eukaryota</taxon>
        <taxon>Fungi</taxon>
        <taxon>Dikarya</taxon>
        <taxon>Ascomycota</taxon>
        <taxon>Pezizomycotina</taxon>
        <taxon>Sordariomycetes</taxon>
        <taxon>Hypocreomycetidae</taxon>
        <taxon>Hypocreales</taxon>
        <taxon>Nectriaceae</taxon>
        <taxon>Fusarium</taxon>
        <taxon>Fusarium solani species complex</taxon>
    </lineage>
</organism>
<dbReference type="EMBL" id="NKCL01000289">
    <property type="protein sequence ID" value="RSL76563.1"/>
    <property type="molecule type" value="Genomic_DNA"/>
</dbReference>
<dbReference type="AlphaFoldDB" id="A0A428RGB9"/>
<keyword evidence="4" id="KW-1185">Reference proteome</keyword>
<evidence type="ECO:0000256" key="1">
    <source>
        <dbReference type="ARBA" id="ARBA00004123"/>
    </source>
</evidence>
<dbReference type="GO" id="GO:0003700">
    <property type="term" value="F:DNA-binding transcription factor activity"/>
    <property type="evidence" value="ECO:0007669"/>
    <property type="project" value="TreeGrafter"/>
</dbReference>
<evidence type="ECO:0000313" key="4">
    <source>
        <dbReference type="Proteomes" id="UP000287972"/>
    </source>
</evidence>
<protein>
    <recommendedName>
        <fullName evidence="5">Transcription factor domain-containing protein</fullName>
    </recommendedName>
</protein>
<reference evidence="3 4" key="1">
    <citation type="submission" date="2017-06" db="EMBL/GenBank/DDBJ databases">
        <title>Comparative genomic analysis of Ambrosia Fusariam Clade fungi.</title>
        <authorList>
            <person name="Stajich J.E."/>
            <person name="Carrillo J."/>
            <person name="Kijimoto T."/>
            <person name="Eskalen A."/>
            <person name="O'Donnell K."/>
            <person name="Kasson M."/>
        </authorList>
    </citation>
    <scope>NUCLEOTIDE SEQUENCE [LARGE SCALE GENOMIC DNA]</scope>
    <source>
        <strain evidence="3 4">NRRL62606</strain>
    </source>
</reference>
<proteinExistence type="predicted"/>